<dbReference type="Pfam" id="PF02368">
    <property type="entry name" value="Big_2"/>
    <property type="match status" value="4"/>
</dbReference>
<dbReference type="PANTHER" id="PTHR46708">
    <property type="entry name" value="TENASCIN"/>
    <property type="match status" value="1"/>
</dbReference>
<dbReference type="InterPro" id="IPR041542">
    <property type="entry name" value="GH43_C2"/>
</dbReference>
<sequence length="2068" mass="216870">MLQELSHIFSNGEAAFLIKRGLSIVLIFTILCSLFTFGAGVSFASGPTQPVVTTTTNSVSLTWTAVQGADSYNVYRSLSSNGTLTKVNSTSILAVSYTDTGLTANTRYYYKVASVSGGVESGLSTEVSGLTEPDFGPNVFVFDPSTPAADIQSKSTDLFTQQESNQFGTQRYAMLFKPGAYTANIKVGFYTQVSGLGQVPDDVTINGGVTVDANWMTNHNATQNFWRSVENLAVAPTSGDMKFAVSQAAPIRRLHVKGNLTLHDQGGWASGGFLADTLVDGTVNSGSQQQWFTRNSQWGTWNGSLWNTTIVGSVNAPAEDWPTKAFTVVDKAPVIREKPFLTFDSVANQYKVFVPDTTTNKSGTSWSTGSTPGTSIPIENFLIADTTTPVATINAALDQGKNLLFTPGVYHFTDTVKITKPNTVVLGLGLATLHSDNGIMALSVADVDGVKIAGLLFEAGSVNSPVLLQVGPKGSSNDHSANPTSLHDLYFRVGGDALAKADVCIEINSNNVIGDHFWVWRADHGTGAGWNSNTTINGMIVNGNDVTMYGLFVEHFHEYQTLWNGERGRTYFYQTEIPYDVPNQESWMSNSGTVNGYASYKVADTVASHEAYGLGIYSNFTGGIVSMESGIEIPDAPGVKIHNATTVSLNKVGEISHVANAMGSAVNTGTMRTTIGNYVPRTAASLTDVSAATIAGKAPVLPAVVTQVFTDATTKKVAVAWDTMDPSKYATVGSFVVNGTVFGTSVKAVANVTVAAAPNVPVTKIQISGANNVQTITVNSTLQMTSVVTPVNADNGSITWSVVGTNGTATNLATMSSTGLLTAVKEGTVKVIATANDGTGVTASQFITISSIKVGSITVSGLNSVTAVTYKGASLQMVADVQPLNATDRTFTWSVANGTGTATIDASGVLKALSDGSVTVKATAKDGSGITGVQTITISGQLMVVGNGWSWVRESRDNWAIDGMNPNVMKLTTIEGSWGGTKPSNLLLRDLGTTGDFSITTKLNFDASNNFEWAGLVVYQDDGNLISLGRQANGNPAVKQIRFSQVKAGSQTDKSYTDPVASGDVYLKIDKSVNTYKGYYSSDGITWTQVTDTFTFTLTTPKIGIFDRKLGGNAAKTAGFSDFKLGGTVIPYWISVNSVSVSGNAGATGISSVNGTLQMLAQVLPANATSNSVLWTVYNADGSPTDKAAISSSGLLTAAKNGQVKVVAMAYDGSGISGSALFDITGQPVAVASLNVTGANGTSAITTKGNTLQMAAAVLPANATNQTVTWSVYNLDGTTTDKATISASGLLTSIKNGQVKVVASANDGSGVSGTAIITISGQVLTPPTISSVSSGDAQATLVWGPMDESLSYSVYQRTAEGTFGDAVATVGGDVYSYTATDLVNGTTYYFVIKATYPGGISEASNQMMATPQMPAPGAPVLQAAATDDGHVQLTWNSVEGSTGYQLFMGTASGAYDLSPVTVDSSVYNYDVTGLANGTTYYFVLKALNPGGISGASNEVSGTPQVPAPGAPVLQAAATGDGHVQLTWNSVDGSTGYQLFMGTASETYNLPPVTVDSSVYNYDVTGLANGTTYYFVVKALNPGGISGASNEVSGTPLAPVVIIAVTGITLDQSSLNLIVGNSGQLTATVLPADAANQMVTWNSSNANIARVDADGKVTGVSFGRAEITATTVDGGFTATTTVNVATQNGDLPVVPAAPNHVITITPSELTNSQNGITTVEVPAQTSEIRLPANMKELIKQNKLEIKSDALTLSFPTEVLNQLTDKFTADELKSGTISLKLDLIANTDAKSLINNSHLSSVTENKLIGDVYEFHLVMQTSDGKTIEISKFDKPITIELKVPTSINPKLAGIFYIANDGTLTYIGGKLNDDVISAELNHFSKYAVLEVTKSFADVPSSHWASDVIKELAAKQIVEGTSVTSFEPERNVSRAEFTALLVRALKLTDKAETAFTDVKSSDWYADAVSAAVKAGIVQGKLATLFDPNAPITREEMVTLLLRAYEFKYGKAANQASRTFADEDQVSAWAKDYVQAAAALHFIEGRAADKFEPKGISTRAEAAQILYNLLVATKAL</sequence>
<dbReference type="InterPro" id="IPR013320">
    <property type="entry name" value="ConA-like_dom_sf"/>
</dbReference>
<gene>
    <name evidence="5" type="ORF">A8709_28395</name>
</gene>
<dbReference type="SUPFAM" id="SSF49373">
    <property type="entry name" value="Invasin/intimin cell-adhesion fragments"/>
    <property type="match status" value="4"/>
</dbReference>
<keyword evidence="1" id="KW-0677">Repeat</keyword>
<dbReference type="InterPro" id="IPR036116">
    <property type="entry name" value="FN3_sf"/>
</dbReference>
<dbReference type="InterPro" id="IPR011081">
    <property type="entry name" value="Big_4"/>
</dbReference>
<feature type="domain" description="SLH" evidence="4">
    <location>
        <begin position="1885"/>
        <end position="1943"/>
    </location>
</feature>
<evidence type="ECO:0000259" key="4">
    <source>
        <dbReference type="PROSITE" id="PS51272"/>
    </source>
</evidence>
<feature type="domain" description="Fibronectin type-III" evidence="3">
    <location>
        <begin position="1415"/>
        <end position="1508"/>
    </location>
</feature>
<dbReference type="PANTHER" id="PTHR46708:SF2">
    <property type="entry name" value="FIBRONECTIN TYPE-III DOMAIN-CONTAINING PROTEIN"/>
    <property type="match status" value="1"/>
</dbReference>
<keyword evidence="6" id="KW-1185">Reference proteome</keyword>
<dbReference type="CDD" id="cd23669">
    <property type="entry name" value="GH55_SacteLam55A-like"/>
    <property type="match status" value="1"/>
</dbReference>
<evidence type="ECO:0008006" key="7">
    <source>
        <dbReference type="Google" id="ProtNLM"/>
    </source>
</evidence>
<dbReference type="EMBL" id="LYPC01000027">
    <property type="protein sequence ID" value="OCT11792.1"/>
    <property type="molecule type" value="Genomic_DNA"/>
</dbReference>
<proteinExistence type="predicted"/>
<dbReference type="InterPro" id="IPR001119">
    <property type="entry name" value="SLH_dom"/>
</dbReference>
<dbReference type="InterPro" id="IPR013783">
    <property type="entry name" value="Ig-like_fold"/>
</dbReference>
<dbReference type="InterPro" id="IPR008964">
    <property type="entry name" value="Invasin/intimin_cell_adhesion"/>
</dbReference>
<feature type="domain" description="SLH" evidence="4">
    <location>
        <begin position="1944"/>
        <end position="2007"/>
    </location>
</feature>
<dbReference type="Gene3D" id="2.60.40.10">
    <property type="entry name" value="Immunoglobulins"/>
    <property type="match status" value="4"/>
</dbReference>
<dbReference type="SUPFAM" id="SSF49899">
    <property type="entry name" value="Concanavalin A-like lectins/glucanases"/>
    <property type="match status" value="1"/>
</dbReference>
<evidence type="ECO:0000256" key="1">
    <source>
        <dbReference type="ARBA" id="ARBA00022737"/>
    </source>
</evidence>
<keyword evidence="2" id="KW-1133">Transmembrane helix</keyword>
<dbReference type="PROSITE" id="PS51272">
    <property type="entry name" value="SLH"/>
    <property type="match status" value="3"/>
</dbReference>
<keyword evidence="2" id="KW-0472">Membrane</keyword>
<feature type="domain" description="SLH" evidence="4">
    <location>
        <begin position="2009"/>
        <end position="2068"/>
    </location>
</feature>
<dbReference type="PROSITE" id="PS50853">
    <property type="entry name" value="FN3"/>
    <property type="match status" value="4"/>
</dbReference>
<dbReference type="Pfam" id="PF00041">
    <property type="entry name" value="fn3"/>
    <property type="match status" value="2"/>
</dbReference>
<dbReference type="SUPFAM" id="SSF49265">
    <property type="entry name" value="Fibronectin type III"/>
    <property type="match status" value="2"/>
</dbReference>
<keyword evidence="2" id="KW-0812">Transmembrane</keyword>
<organism evidence="5 6">
    <name type="scientific">Paenibacillus pectinilyticus</name>
    <dbReference type="NCBI Taxonomy" id="512399"/>
    <lineage>
        <taxon>Bacteria</taxon>
        <taxon>Bacillati</taxon>
        <taxon>Bacillota</taxon>
        <taxon>Bacilli</taxon>
        <taxon>Bacillales</taxon>
        <taxon>Paenibacillaceae</taxon>
        <taxon>Paenibacillus</taxon>
    </lineage>
</organism>
<dbReference type="CDD" id="cd00063">
    <property type="entry name" value="FN3"/>
    <property type="match status" value="4"/>
</dbReference>
<dbReference type="Pfam" id="PF17851">
    <property type="entry name" value="GH43_C2"/>
    <property type="match status" value="1"/>
</dbReference>
<dbReference type="Pfam" id="PF00395">
    <property type="entry name" value="SLH"/>
    <property type="match status" value="3"/>
</dbReference>
<dbReference type="STRING" id="512399.A8709_28395"/>
<name>A0A1C0ZUL1_9BACL</name>
<feature type="domain" description="Fibronectin type-III" evidence="3">
    <location>
        <begin position="46"/>
        <end position="134"/>
    </location>
</feature>
<evidence type="ECO:0000313" key="6">
    <source>
        <dbReference type="Proteomes" id="UP000093309"/>
    </source>
</evidence>
<comment type="caution">
    <text evidence="5">The sequence shown here is derived from an EMBL/GenBank/DDBJ whole genome shotgun (WGS) entry which is preliminary data.</text>
</comment>
<accession>A0A1C0ZUL1</accession>
<dbReference type="InterPro" id="IPR003343">
    <property type="entry name" value="Big_2"/>
</dbReference>
<dbReference type="Gene3D" id="2.60.40.1080">
    <property type="match status" value="5"/>
</dbReference>
<evidence type="ECO:0000313" key="5">
    <source>
        <dbReference type="EMBL" id="OCT11792.1"/>
    </source>
</evidence>
<dbReference type="InterPro" id="IPR050991">
    <property type="entry name" value="ECM_Regulatory_Proteins"/>
</dbReference>
<dbReference type="InterPro" id="IPR059186">
    <property type="entry name" value="SACTE_4363"/>
</dbReference>
<dbReference type="InterPro" id="IPR003961">
    <property type="entry name" value="FN3_dom"/>
</dbReference>
<reference evidence="6" key="1">
    <citation type="submission" date="2016-05" db="EMBL/GenBank/DDBJ databases">
        <title>Paenibacillus oryzae. sp. nov., isolated from the rice root.</title>
        <authorList>
            <person name="Zhang J."/>
            <person name="Zhang X."/>
        </authorList>
    </citation>
    <scope>NUCLEOTIDE SEQUENCE [LARGE SCALE GENOMIC DNA]</scope>
    <source>
        <strain evidence="6">KCTC13222</strain>
    </source>
</reference>
<dbReference type="Proteomes" id="UP000093309">
    <property type="component" value="Unassembled WGS sequence"/>
</dbReference>
<dbReference type="Gene3D" id="2.60.120.200">
    <property type="match status" value="1"/>
</dbReference>
<evidence type="ECO:0000256" key="2">
    <source>
        <dbReference type="SAM" id="Phobius"/>
    </source>
</evidence>
<evidence type="ECO:0000259" key="3">
    <source>
        <dbReference type="PROSITE" id="PS50853"/>
    </source>
</evidence>
<feature type="domain" description="Fibronectin type-III" evidence="3">
    <location>
        <begin position="1323"/>
        <end position="1414"/>
    </location>
</feature>
<dbReference type="SMART" id="SM00060">
    <property type="entry name" value="FN3"/>
    <property type="match status" value="4"/>
</dbReference>
<feature type="domain" description="Fibronectin type-III" evidence="3">
    <location>
        <begin position="1510"/>
        <end position="1599"/>
    </location>
</feature>
<protein>
    <recommendedName>
        <fullName evidence="7">DUF1349 domain-containing protein</fullName>
    </recommendedName>
</protein>
<dbReference type="Pfam" id="PF07532">
    <property type="entry name" value="Big_4"/>
    <property type="match status" value="1"/>
</dbReference>
<dbReference type="SMART" id="SM00635">
    <property type="entry name" value="BID_2"/>
    <property type="match status" value="5"/>
</dbReference>
<feature type="transmembrane region" description="Helical" evidence="2">
    <location>
        <begin position="21"/>
        <end position="44"/>
    </location>
</feature>